<evidence type="ECO:0000256" key="1">
    <source>
        <dbReference type="ARBA" id="ARBA00004141"/>
    </source>
</evidence>
<reference evidence="9" key="1">
    <citation type="journal article" date="2023" name="Insect Mol. Biol.">
        <title>Genome sequencing provides insights into the evolution of gene families encoding plant cell wall-degrading enzymes in longhorned beetles.</title>
        <authorList>
            <person name="Shin N.R."/>
            <person name="Okamura Y."/>
            <person name="Kirsch R."/>
            <person name="Pauchet Y."/>
        </authorList>
    </citation>
    <scope>NUCLEOTIDE SEQUENCE</scope>
    <source>
        <strain evidence="9">AMC_N1</strain>
    </source>
</reference>
<feature type="compositionally biased region" description="Polar residues" evidence="7">
    <location>
        <begin position="75"/>
        <end position="91"/>
    </location>
</feature>
<dbReference type="InterPro" id="IPR050930">
    <property type="entry name" value="MFS_Vesicular_Transporter"/>
</dbReference>
<keyword evidence="3 8" id="KW-0812">Transmembrane</keyword>
<dbReference type="EMBL" id="JAPWTK010000054">
    <property type="protein sequence ID" value="KAJ8953740.1"/>
    <property type="molecule type" value="Genomic_DNA"/>
</dbReference>
<proteinExistence type="predicted"/>
<evidence type="ECO:0000256" key="7">
    <source>
        <dbReference type="SAM" id="MobiDB-lite"/>
    </source>
</evidence>
<evidence type="ECO:0000256" key="8">
    <source>
        <dbReference type="SAM" id="Phobius"/>
    </source>
</evidence>
<protein>
    <submittedName>
        <fullName evidence="9">Uncharacterized protein</fullName>
    </submittedName>
</protein>
<evidence type="ECO:0000313" key="10">
    <source>
        <dbReference type="Proteomes" id="UP001162162"/>
    </source>
</evidence>
<keyword evidence="4 8" id="KW-1133">Transmembrane helix</keyword>
<keyword evidence="5 8" id="KW-0472">Membrane</keyword>
<comment type="caution">
    <text evidence="9">The sequence shown here is derived from an EMBL/GenBank/DDBJ whole genome shotgun (WGS) entry which is preliminary data.</text>
</comment>
<keyword evidence="2" id="KW-0813">Transport</keyword>
<evidence type="ECO:0000256" key="2">
    <source>
        <dbReference type="ARBA" id="ARBA00022448"/>
    </source>
</evidence>
<comment type="subcellular location">
    <subcellularLocation>
        <location evidence="1">Membrane</location>
        <topology evidence="1">Multi-pass membrane protein</topology>
    </subcellularLocation>
</comment>
<evidence type="ECO:0000256" key="5">
    <source>
        <dbReference type="ARBA" id="ARBA00023136"/>
    </source>
</evidence>
<feature type="region of interest" description="Disordered" evidence="7">
    <location>
        <begin position="117"/>
        <end position="167"/>
    </location>
</feature>
<evidence type="ECO:0000256" key="4">
    <source>
        <dbReference type="ARBA" id="ARBA00022989"/>
    </source>
</evidence>
<accession>A0AAV8YSD4</accession>
<dbReference type="GO" id="GO:0005277">
    <property type="term" value="F:acetylcholine transmembrane transporter activity"/>
    <property type="evidence" value="ECO:0007669"/>
    <property type="project" value="TreeGrafter"/>
</dbReference>
<dbReference type="PANTHER" id="PTHR23506">
    <property type="entry name" value="GH10249P"/>
    <property type="match status" value="1"/>
</dbReference>
<gene>
    <name evidence="9" type="ORF">NQ318_015396</name>
</gene>
<evidence type="ECO:0000256" key="6">
    <source>
        <dbReference type="ARBA" id="ARBA00023180"/>
    </source>
</evidence>
<feature type="transmembrane region" description="Helical" evidence="8">
    <location>
        <begin position="31"/>
        <end position="54"/>
    </location>
</feature>
<dbReference type="AlphaFoldDB" id="A0AAV8YSD4"/>
<keyword evidence="6" id="KW-0325">Glycoprotein</keyword>
<organism evidence="9 10">
    <name type="scientific">Aromia moschata</name>
    <dbReference type="NCBI Taxonomy" id="1265417"/>
    <lineage>
        <taxon>Eukaryota</taxon>
        <taxon>Metazoa</taxon>
        <taxon>Ecdysozoa</taxon>
        <taxon>Arthropoda</taxon>
        <taxon>Hexapoda</taxon>
        <taxon>Insecta</taxon>
        <taxon>Pterygota</taxon>
        <taxon>Neoptera</taxon>
        <taxon>Endopterygota</taxon>
        <taxon>Coleoptera</taxon>
        <taxon>Polyphaga</taxon>
        <taxon>Cucujiformia</taxon>
        <taxon>Chrysomeloidea</taxon>
        <taxon>Cerambycidae</taxon>
        <taxon>Cerambycinae</taxon>
        <taxon>Callichromatini</taxon>
        <taxon>Aromia</taxon>
    </lineage>
</organism>
<evidence type="ECO:0000256" key="3">
    <source>
        <dbReference type="ARBA" id="ARBA00022692"/>
    </source>
</evidence>
<dbReference type="GO" id="GO:0007268">
    <property type="term" value="P:chemical synaptic transmission"/>
    <property type="evidence" value="ECO:0007669"/>
    <property type="project" value="TreeGrafter"/>
</dbReference>
<feature type="compositionally biased region" description="Low complexity" evidence="7">
    <location>
        <begin position="92"/>
        <end position="105"/>
    </location>
</feature>
<feature type="compositionally biased region" description="Low complexity" evidence="7">
    <location>
        <begin position="117"/>
        <end position="129"/>
    </location>
</feature>
<keyword evidence="10" id="KW-1185">Reference proteome</keyword>
<feature type="region of interest" description="Disordered" evidence="7">
    <location>
        <begin position="75"/>
        <end position="105"/>
    </location>
</feature>
<sequence>MTTIPIINMEFGEFKEVVWTKLQEPRTQRKLVLVIVSIALLLDNMLYMVIVPIIPDYLRYIGAYTDYDALPGNYKQQETNVDGGYQDQSYDQPGYQQQNYSQGYQQAAYQQQYQPYQETPYQQQPQQQQAPPPARPQGRVLPQQPDAANPFRPQTYATGGNPFRQGF</sequence>
<dbReference type="GO" id="GO:0030122">
    <property type="term" value="C:AP-2 adaptor complex"/>
    <property type="evidence" value="ECO:0007669"/>
    <property type="project" value="TreeGrafter"/>
</dbReference>
<evidence type="ECO:0000313" key="9">
    <source>
        <dbReference type="EMBL" id="KAJ8953740.1"/>
    </source>
</evidence>
<dbReference type="PANTHER" id="PTHR23506:SF13">
    <property type="entry name" value="VESICULAR ACETYLCHOLINE TRANSPORTER"/>
    <property type="match status" value="1"/>
</dbReference>
<dbReference type="GO" id="GO:0043195">
    <property type="term" value="C:terminal bouton"/>
    <property type="evidence" value="ECO:0007669"/>
    <property type="project" value="TreeGrafter"/>
</dbReference>
<dbReference type="GO" id="GO:0030121">
    <property type="term" value="C:AP-1 adaptor complex"/>
    <property type="evidence" value="ECO:0007669"/>
    <property type="project" value="TreeGrafter"/>
</dbReference>
<dbReference type="Proteomes" id="UP001162162">
    <property type="component" value="Unassembled WGS sequence"/>
</dbReference>
<name>A0AAV8YSD4_9CUCU</name>